<accession>A0A9E7C1S8</accession>
<keyword evidence="4 7" id="KW-0812">Transmembrane</keyword>
<dbReference type="KEGG" id="sbae:DSM104329_03416"/>
<keyword evidence="2 7" id="KW-0813">Transport</keyword>
<dbReference type="Proteomes" id="UP001162834">
    <property type="component" value="Chromosome"/>
</dbReference>
<dbReference type="Pfam" id="PF03824">
    <property type="entry name" value="NicO"/>
    <property type="match status" value="1"/>
</dbReference>
<dbReference type="AlphaFoldDB" id="A0A9E7C1S8"/>
<feature type="transmembrane region" description="Helical" evidence="7">
    <location>
        <begin position="191"/>
        <end position="219"/>
    </location>
</feature>
<evidence type="ECO:0000256" key="6">
    <source>
        <dbReference type="ARBA" id="ARBA00023136"/>
    </source>
</evidence>
<keyword evidence="5 7" id="KW-1133">Transmembrane helix</keyword>
<feature type="transmembrane region" description="Helical" evidence="7">
    <location>
        <begin position="56"/>
        <end position="80"/>
    </location>
</feature>
<feature type="transmembrane region" description="Helical" evidence="7">
    <location>
        <begin position="92"/>
        <end position="110"/>
    </location>
</feature>
<dbReference type="RefSeq" id="WP_259311067.1">
    <property type="nucleotide sequence ID" value="NZ_CP087164.1"/>
</dbReference>
<evidence type="ECO:0000256" key="3">
    <source>
        <dbReference type="ARBA" id="ARBA00022596"/>
    </source>
</evidence>
<feature type="transmembrane region" description="Helical" evidence="7">
    <location>
        <begin position="231"/>
        <end position="248"/>
    </location>
</feature>
<feature type="transmembrane region" description="Helical" evidence="7">
    <location>
        <begin position="162"/>
        <end position="185"/>
    </location>
</feature>
<evidence type="ECO:0000313" key="10">
    <source>
        <dbReference type="Proteomes" id="UP001162834"/>
    </source>
</evidence>
<keyword evidence="3" id="KW-0533">Nickel</keyword>
<keyword evidence="10" id="KW-1185">Reference proteome</keyword>
<dbReference type="GO" id="GO:0005886">
    <property type="term" value="C:plasma membrane"/>
    <property type="evidence" value="ECO:0007669"/>
    <property type="project" value="UniProtKB-SubCell"/>
</dbReference>
<comment type="subcellular location">
    <subcellularLocation>
        <location evidence="7">Cell membrane</location>
        <topology evidence="7">Multi-pass membrane protein</topology>
    </subcellularLocation>
    <subcellularLocation>
        <location evidence="1">Endomembrane system</location>
        <topology evidence="1">Multi-pass membrane protein</topology>
    </subcellularLocation>
</comment>
<sequence length="251" mass="25950">MSSLDDALAGLGTGGIVIALVAAVLLGLRHATDPDHLTAVSTLVLSEREDRRARRAAILGLSWGAGHATMLLLLGLPLVLLHGELPPAVERLAEAMVGAVIVLLAIRLLVRWKRGYLHLHPHVHGEVRHVHPHVHEHPRDAPHPAEHGHEHAHQERLGRSPLASYGIGLLHGVGGSGGLGILLVGSITGGAAAAGALVLFAGATAVSMAAVSAAFGYALALGPALRAFERLVPVLGAVSLLFGAWYLSAAI</sequence>
<dbReference type="GO" id="GO:0012505">
    <property type="term" value="C:endomembrane system"/>
    <property type="evidence" value="ECO:0007669"/>
    <property type="project" value="UniProtKB-SubCell"/>
</dbReference>
<protein>
    <recommendedName>
        <fullName evidence="7">Nickel/cobalt efflux system</fullName>
    </recommendedName>
</protein>
<keyword evidence="6 7" id="KW-0472">Membrane</keyword>
<comment type="similarity">
    <text evidence="7">Belongs to the NiCoT transporter (TC 2.A.52) family.</text>
</comment>
<evidence type="ECO:0000256" key="7">
    <source>
        <dbReference type="RuleBase" id="RU362101"/>
    </source>
</evidence>
<dbReference type="InterPro" id="IPR052776">
    <property type="entry name" value="Chloro_ReproSupport/MetalTrans"/>
</dbReference>
<evidence type="ECO:0000256" key="4">
    <source>
        <dbReference type="ARBA" id="ARBA00022692"/>
    </source>
</evidence>
<proteinExistence type="inferred from homology"/>
<evidence type="ECO:0000313" key="9">
    <source>
        <dbReference type="EMBL" id="UGS37004.1"/>
    </source>
</evidence>
<evidence type="ECO:0000256" key="8">
    <source>
        <dbReference type="SAM" id="MobiDB-lite"/>
    </source>
</evidence>
<dbReference type="EMBL" id="CP087164">
    <property type="protein sequence ID" value="UGS37004.1"/>
    <property type="molecule type" value="Genomic_DNA"/>
</dbReference>
<gene>
    <name evidence="9" type="ORF">DSM104329_03416</name>
</gene>
<dbReference type="GO" id="GO:0015099">
    <property type="term" value="F:nickel cation transmembrane transporter activity"/>
    <property type="evidence" value="ECO:0007669"/>
    <property type="project" value="UniProtKB-UniRule"/>
</dbReference>
<reference evidence="9" key="1">
    <citation type="journal article" date="2022" name="Int. J. Syst. Evol. Microbiol.">
        <title>Pseudomonas aegrilactucae sp. nov. and Pseudomonas morbosilactucae sp. nov., pathogens causing bacterial rot of lettuce in Japan.</title>
        <authorList>
            <person name="Sawada H."/>
            <person name="Fujikawa T."/>
            <person name="Satou M."/>
        </authorList>
    </citation>
    <scope>NUCLEOTIDE SEQUENCE</scope>
    <source>
        <strain evidence="9">0166_1</strain>
    </source>
</reference>
<feature type="transmembrane region" description="Helical" evidence="7">
    <location>
        <begin position="6"/>
        <end position="28"/>
    </location>
</feature>
<name>A0A9E7C1S8_9ACTN</name>
<evidence type="ECO:0000256" key="1">
    <source>
        <dbReference type="ARBA" id="ARBA00004127"/>
    </source>
</evidence>
<evidence type="ECO:0000256" key="2">
    <source>
        <dbReference type="ARBA" id="ARBA00022448"/>
    </source>
</evidence>
<dbReference type="PANTHER" id="PTHR33876">
    <property type="entry name" value="UNNAMED PRODUCT"/>
    <property type="match status" value="1"/>
</dbReference>
<feature type="region of interest" description="Disordered" evidence="8">
    <location>
        <begin position="133"/>
        <end position="154"/>
    </location>
</feature>
<dbReference type="InterPro" id="IPR011541">
    <property type="entry name" value="Ni/Co_transpt_high_affinity"/>
</dbReference>
<evidence type="ECO:0000256" key="5">
    <source>
        <dbReference type="ARBA" id="ARBA00022989"/>
    </source>
</evidence>
<dbReference type="PANTHER" id="PTHR33876:SF4">
    <property type="entry name" value="CHLOROPLAST PROTEIN FOR GROWTH AND FERTILITY 2"/>
    <property type="match status" value="1"/>
</dbReference>
<organism evidence="9 10">
    <name type="scientific">Capillimicrobium parvum</name>
    <dbReference type="NCBI Taxonomy" id="2884022"/>
    <lineage>
        <taxon>Bacteria</taxon>
        <taxon>Bacillati</taxon>
        <taxon>Actinomycetota</taxon>
        <taxon>Thermoleophilia</taxon>
        <taxon>Solirubrobacterales</taxon>
        <taxon>Capillimicrobiaceae</taxon>
        <taxon>Capillimicrobium</taxon>
    </lineage>
</organism>